<dbReference type="EMBL" id="CAADRP010001608">
    <property type="protein sequence ID" value="VFU44728.1"/>
    <property type="molecule type" value="Genomic_DNA"/>
</dbReference>
<evidence type="ECO:0000313" key="1">
    <source>
        <dbReference type="EMBL" id="VFU44728.1"/>
    </source>
</evidence>
<name>A0A6N2LX67_SALVM</name>
<accession>A0A6N2LX67</accession>
<gene>
    <name evidence="1" type="ORF">SVIM_LOCUS276367</name>
</gene>
<reference evidence="1" key="1">
    <citation type="submission" date="2019-03" db="EMBL/GenBank/DDBJ databases">
        <authorList>
            <person name="Mank J."/>
            <person name="Almeida P."/>
        </authorList>
    </citation>
    <scope>NUCLEOTIDE SEQUENCE</scope>
    <source>
        <strain evidence="1">78183</strain>
    </source>
</reference>
<dbReference type="AlphaFoldDB" id="A0A6N2LX67"/>
<sequence length="149" mass="16794">MAISKQEKLNELLDSEGGISKRKDAPKGYLKLLLLTAASGAIRSGEAIQSNRELSMILDALLKTRSRVVLMDIINKNGLRMLHNIMKQYRMDFKKIPILRKVLKVLEHLALREILTLEHISGGPPCPGMESLTESMLSLTEHDDKQFSR</sequence>
<organism evidence="1">
    <name type="scientific">Salix viminalis</name>
    <name type="common">Common osier</name>
    <name type="synonym">Basket willow</name>
    <dbReference type="NCBI Taxonomy" id="40686"/>
    <lineage>
        <taxon>Eukaryota</taxon>
        <taxon>Viridiplantae</taxon>
        <taxon>Streptophyta</taxon>
        <taxon>Embryophyta</taxon>
        <taxon>Tracheophyta</taxon>
        <taxon>Spermatophyta</taxon>
        <taxon>Magnoliopsida</taxon>
        <taxon>eudicotyledons</taxon>
        <taxon>Gunneridae</taxon>
        <taxon>Pentapetalae</taxon>
        <taxon>rosids</taxon>
        <taxon>fabids</taxon>
        <taxon>Malpighiales</taxon>
        <taxon>Salicaceae</taxon>
        <taxon>Saliceae</taxon>
        <taxon>Salix</taxon>
    </lineage>
</organism>
<protein>
    <submittedName>
        <fullName evidence="1">Uncharacterized protein</fullName>
    </submittedName>
</protein>
<proteinExistence type="predicted"/>